<dbReference type="InterPro" id="IPR049492">
    <property type="entry name" value="BD-FAE-like_dom"/>
</dbReference>
<evidence type="ECO:0000259" key="2">
    <source>
        <dbReference type="Pfam" id="PF20434"/>
    </source>
</evidence>
<proteinExistence type="predicted"/>
<comment type="caution">
    <text evidence="3">The sequence shown here is derived from an EMBL/GenBank/DDBJ whole genome shotgun (WGS) entry which is preliminary data.</text>
</comment>
<dbReference type="eggNOG" id="COG0657">
    <property type="taxonomic scope" value="Bacteria"/>
</dbReference>
<dbReference type="RefSeq" id="WP_026641629.1">
    <property type="nucleotide sequence ID" value="NZ_JGZU01000015.1"/>
</dbReference>
<dbReference type="Pfam" id="PF20434">
    <property type="entry name" value="BD-FAE"/>
    <property type="match status" value="1"/>
</dbReference>
<dbReference type="InterPro" id="IPR050300">
    <property type="entry name" value="GDXG_lipolytic_enzyme"/>
</dbReference>
<dbReference type="SUPFAM" id="SSF53474">
    <property type="entry name" value="alpha/beta-Hydrolases"/>
    <property type="match status" value="1"/>
</dbReference>
<dbReference type="PANTHER" id="PTHR48081">
    <property type="entry name" value="AB HYDROLASE SUPERFAMILY PROTEIN C4A8.06C"/>
    <property type="match status" value="1"/>
</dbReference>
<dbReference type="STRING" id="356829.BITS_0173"/>
<evidence type="ECO:0000256" key="1">
    <source>
        <dbReference type="ARBA" id="ARBA00022801"/>
    </source>
</evidence>
<dbReference type="AlphaFoldDB" id="A0A087ECJ6"/>
<dbReference type="InterPro" id="IPR029058">
    <property type="entry name" value="AB_hydrolase_fold"/>
</dbReference>
<keyword evidence="4" id="KW-1185">Reference proteome</keyword>
<name>A0A087ECJ6_9BIFI</name>
<protein>
    <submittedName>
        <fullName evidence="3">Lipase</fullName>
    </submittedName>
</protein>
<keyword evidence="1" id="KW-0378">Hydrolase</keyword>
<evidence type="ECO:0000313" key="3">
    <source>
        <dbReference type="EMBL" id="KFJ05497.1"/>
    </source>
</evidence>
<dbReference type="Proteomes" id="UP000029080">
    <property type="component" value="Unassembled WGS sequence"/>
</dbReference>
<dbReference type="OrthoDB" id="9803828at2"/>
<reference evidence="3 4" key="1">
    <citation type="submission" date="2014-03" db="EMBL/GenBank/DDBJ databases">
        <title>Genomics of Bifidobacteria.</title>
        <authorList>
            <person name="Ventura M."/>
            <person name="Milani C."/>
            <person name="Lugli G.A."/>
        </authorList>
    </citation>
    <scope>NUCLEOTIDE SEQUENCE [LARGE SCALE GENOMIC DNA]</scope>
    <source>
        <strain evidence="3 4">JCM 13495</strain>
    </source>
</reference>
<organism evidence="3 4">
    <name type="scientific">Bifidobacterium tsurumiense</name>
    <dbReference type="NCBI Taxonomy" id="356829"/>
    <lineage>
        <taxon>Bacteria</taxon>
        <taxon>Bacillati</taxon>
        <taxon>Actinomycetota</taxon>
        <taxon>Actinomycetes</taxon>
        <taxon>Bifidobacteriales</taxon>
        <taxon>Bifidobacteriaceae</taxon>
        <taxon>Bifidobacterium</taxon>
    </lineage>
</organism>
<sequence>MRTFLIVSLVLLVISATAALVALTHTQIIVGAIQKFSAGTVNTINSYDPLGEPLEAVKDNGQYTVTEIKYSDNHPNSFLDITYPDKNRDKSRPTLIYFHGGGFFGGSKNVGDPLAGSDATALLDDMCAEGFNLVNIDYVLVPEYHFPAPLAQANEAFQFLIDHADEYHLDMGRVVIMGSSAGAIMASQLGSIITNPTYAETLNIAPTLTPEQVKAVVLDDAPLDYDKFSLGTRILVGNYVKGSIFLNREEVRKYNNIPWVDSHYPPAFLLGSEYHADMRAMDQALNNANVEHALVDPLAERGLEMPHGFVASERVNEVAKDAFDRMMLFIKQQAQ</sequence>
<dbReference type="GO" id="GO:0016787">
    <property type="term" value="F:hydrolase activity"/>
    <property type="evidence" value="ECO:0007669"/>
    <property type="project" value="UniProtKB-KW"/>
</dbReference>
<evidence type="ECO:0000313" key="4">
    <source>
        <dbReference type="Proteomes" id="UP000029080"/>
    </source>
</evidence>
<accession>A0A087ECJ6</accession>
<feature type="domain" description="BD-FAE-like" evidence="2">
    <location>
        <begin position="79"/>
        <end position="270"/>
    </location>
</feature>
<dbReference type="Gene3D" id="3.40.50.1820">
    <property type="entry name" value="alpha/beta hydrolase"/>
    <property type="match status" value="1"/>
</dbReference>
<dbReference type="EMBL" id="JGZU01000015">
    <property type="protein sequence ID" value="KFJ05497.1"/>
    <property type="molecule type" value="Genomic_DNA"/>
</dbReference>
<gene>
    <name evidence="3" type="ORF">BITS_0173</name>
</gene>